<dbReference type="PROSITE" id="PS50109">
    <property type="entry name" value="HIS_KIN"/>
    <property type="match status" value="1"/>
</dbReference>
<dbReference type="InterPro" id="IPR036641">
    <property type="entry name" value="HPT_dom_sf"/>
</dbReference>
<feature type="domain" description="Response regulatory" evidence="19">
    <location>
        <begin position="910"/>
        <end position="1026"/>
    </location>
</feature>
<dbReference type="EC" id="2.7.13.3" evidence="3"/>
<dbReference type="Pfam" id="PF02518">
    <property type="entry name" value="HATPase_c"/>
    <property type="match status" value="1"/>
</dbReference>
<evidence type="ECO:0000256" key="11">
    <source>
        <dbReference type="ARBA" id="ARBA00022989"/>
    </source>
</evidence>
<evidence type="ECO:0000256" key="4">
    <source>
        <dbReference type="ARBA" id="ARBA00022475"/>
    </source>
</evidence>
<dbReference type="RefSeq" id="WP_092020375.1">
    <property type="nucleotide sequence ID" value="NZ_FOUE01000001.1"/>
</dbReference>
<protein>
    <recommendedName>
        <fullName evidence="14">Sensory/regulatory protein RpfC</fullName>
        <ecNumber evidence="3">2.7.13.3</ecNumber>
    </recommendedName>
</protein>
<keyword evidence="8" id="KW-0547">Nucleotide-binding</keyword>
<dbReference type="FunFam" id="1.10.287.130:FF:000002">
    <property type="entry name" value="Two-component osmosensing histidine kinase"/>
    <property type="match status" value="1"/>
</dbReference>
<evidence type="ECO:0000256" key="12">
    <source>
        <dbReference type="ARBA" id="ARBA00023012"/>
    </source>
</evidence>
<dbReference type="PROSITE" id="PS50113">
    <property type="entry name" value="PAC"/>
    <property type="match status" value="1"/>
</dbReference>
<evidence type="ECO:0000256" key="5">
    <source>
        <dbReference type="ARBA" id="ARBA00022553"/>
    </source>
</evidence>
<dbReference type="Pfam" id="PF00512">
    <property type="entry name" value="HisKA"/>
    <property type="match status" value="1"/>
</dbReference>
<dbReference type="AlphaFoldDB" id="A0A1I4LP02"/>
<dbReference type="InterPro" id="IPR029151">
    <property type="entry name" value="Sensor-like_sf"/>
</dbReference>
<dbReference type="PROSITE" id="PS50110">
    <property type="entry name" value="RESPONSE_REGULATORY"/>
    <property type="match status" value="2"/>
</dbReference>
<dbReference type="InterPro" id="IPR000700">
    <property type="entry name" value="PAS-assoc_C"/>
</dbReference>
<evidence type="ECO:0000256" key="17">
    <source>
        <dbReference type="SAM" id="Phobius"/>
    </source>
</evidence>
<evidence type="ECO:0000256" key="8">
    <source>
        <dbReference type="ARBA" id="ARBA00022741"/>
    </source>
</evidence>
<dbReference type="SUPFAM" id="SSF55874">
    <property type="entry name" value="ATPase domain of HSP90 chaperone/DNA topoisomerase II/histidine kinase"/>
    <property type="match status" value="1"/>
</dbReference>
<dbReference type="InterPro" id="IPR003661">
    <property type="entry name" value="HisK_dim/P_dom"/>
</dbReference>
<dbReference type="CDD" id="cd00130">
    <property type="entry name" value="PAS"/>
    <property type="match status" value="1"/>
</dbReference>
<feature type="domain" description="Histidine kinase" evidence="18">
    <location>
        <begin position="514"/>
        <end position="735"/>
    </location>
</feature>
<dbReference type="Gene3D" id="3.40.50.2300">
    <property type="match status" value="2"/>
</dbReference>
<evidence type="ECO:0000259" key="18">
    <source>
        <dbReference type="PROSITE" id="PS50109"/>
    </source>
</evidence>
<dbReference type="InterPro" id="IPR036097">
    <property type="entry name" value="HisK_dim/P_sf"/>
</dbReference>
<keyword evidence="11 17" id="KW-1133">Transmembrane helix</keyword>
<evidence type="ECO:0000256" key="16">
    <source>
        <dbReference type="PROSITE-ProRule" id="PRU00169"/>
    </source>
</evidence>
<evidence type="ECO:0000256" key="6">
    <source>
        <dbReference type="ARBA" id="ARBA00022679"/>
    </source>
</evidence>
<dbReference type="Gene3D" id="1.10.287.130">
    <property type="match status" value="1"/>
</dbReference>
<dbReference type="PRINTS" id="PR00344">
    <property type="entry name" value="BCTRLSENSOR"/>
</dbReference>
<evidence type="ECO:0000259" key="19">
    <source>
        <dbReference type="PROSITE" id="PS50110"/>
    </source>
</evidence>
<dbReference type="PANTHER" id="PTHR45339">
    <property type="entry name" value="HYBRID SIGNAL TRANSDUCTION HISTIDINE KINASE J"/>
    <property type="match status" value="1"/>
</dbReference>
<evidence type="ECO:0000256" key="3">
    <source>
        <dbReference type="ARBA" id="ARBA00012438"/>
    </source>
</evidence>
<keyword evidence="10" id="KW-0067">ATP-binding</keyword>
<dbReference type="OrthoDB" id="9810730at2"/>
<evidence type="ECO:0000256" key="2">
    <source>
        <dbReference type="ARBA" id="ARBA00004651"/>
    </source>
</evidence>
<dbReference type="InterPro" id="IPR000014">
    <property type="entry name" value="PAS"/>
</dbReference>
<dbReference type="Proteomes" id="UP000198519">
    <property type="component" value="Unassembled WGS sequence"/>
</dbReference>
<evidence type="ECO:0000313" key="22">
    <source>
        <dbReference type="EMBL" id="SFL92734.1"/>
    </source>
</evidence>
<evidence type="ECO:0000256" key="10">
    <source>
        <dbReference type="ARBA" id="ARBA00022840"/>
    </source>
</evidence>
<dbReference type="SUPFAM" id="SSF47384">
    <property type="entry name" value="Homodimeric domain of signal transducing histidine kinase"/>
    <property type="match status" value="1"/>
</dbReference>
<evidence type="ECO:0000256" key="13">
    <source>
        <dbReference type="ARBA" id="ARBA00064003"/>
    </source>
</evidence>
<evidence type="ECO:0000259" key="21">
    <source>
        <dbReference type="PROSITE" id="PS50894"/>
    </source>
</evidence>
<dbReference type="SUPFAM" id="SSF55785">
    <property type="entry name" value="PYP-like sensor domain (PAS domain)"/>
    <property type="match status" value="1"/>
</dbReference>
<dbReference type="Gene3D" id="3.30.565.10">
    <property type="entry name" value="Histidine kinase-like ATPase, C-terminal domain"/>
    <property type="match status" value="1"/>
</dbReference>
<dbReference type="Pfam" id="PF21623">
    <property type="entry name" value="HK_sensor_dom_bact"/>
    <property type="match status" value="1"/>
</dbReference>
<dbReference type="InterPro" id="IPR005467">
    <property type="entry name" value="His_kinase_dom"/>
</dbReference>
<dbReference type="SMART" id="SM00388">
    <property type="entry name" value="HisKA"/>
    <property type="match status" value="1"/>
</dbReference>
<dbReference type="InterPro" id="IPR013656">
    <property type="entry name" value="PAS_4"/>
</dbReference>
<dbReference type="CDD" id="cd17546">
    <property type="entry name" value="REC_hyHK_CKI1_RcsC-like"/>
    <property type="match status" value="1"/>
</dbReference>
<dbReference type="InterPro" id="IPR008207">
    <property type="entry name" value="Sig_transdc_His_kin_Hpt_dom"/>
</dbReference>
<keyword evidence="6" id="KW-0808">Transferase</keyword>
<dbReference type="Gene3D" id="3.30.450.20">
    <property type="entry name" value="PAS domain"/>
    <property type="match status" value="3"/>
</dbReference>
<feature type="transmembrane region" description="Helical" evidence="17">
    <location>
        <begin position="12"/>
        <end position="29"/>
    </location>
</feature>
<comment type="catalytic activity">
    <reaction evidence="1">
        <text>ATP + protein L-histidine = ADP + protein N-phospho-L-histidine.</text>
        <dbReference type="EC" id="2.7.13.3"/>
    </reaction>
</comment>
<evidence type="ECO:0000256" key="9">
    <source>
        <dbReference type="ARBA" id="ARBA00022777"/>
    </source>
</evidence>
<dbReference type="CDD" id="cd00088">
    <property type="entry name" value="HPT"/>
    <property type="match status" value="1"/>
</dbReference>
<keyword evidence="7 17" id="KW-0812">Transmembrane</keyword>
<dbReference type="EMBL" id="FOUE01000001">
    <property type="protein sequence ID" value="SFL92734.1"/>
    <property type="molecule type" value="Genomic_DNA"/>
</dbReference>
<keyword evidence="9 22" id="KW-0418">Kinase</keyword>
<evidence type="ECO:0000256" key="1">
    <source>
        <dbReference type="ARBA" id="ARBA00000085"/>
    </source>
</evidence>
<organism evidence="22 23">
    <name type="scientific">Marinobacter zhejiangensis</name>
    <dbReference type="NCBI Taxonomy" id="488535"/>
    <lineage>
        <taxon>Bacteria</taxon>
        <taxon>Pseudomonadati</taxon>
        <taxon>Pseudomonadota</taxon>
        <taxon>Gammaproteobacteria</taxon>
        <taxon>Pseudomonadales</taxon>
        <taxon>Marinobacteraceae</taxon>
        <taxon>Marinobacter</taxon>
    </lineage>
</organism>
<proteinExistence type="predicted"/>
<reference evidence="23" key="1">
    <citation type="submission" date="2016-10" db="EMBL/GenBank/DDBJ databases">
        <authorList>
            <person name="Varghese N."/>
            <person name="Submissions S."/>
        </authorList>
    </citation>
    <scope>NUCLEOTIDE SEQUENCE [LARGE SCALE GENOMIC DNA]</scope>
    <source>
        <strain evidence="23">CGMCC 1.7061</strain>
    </source>
</reference>
<keyword evidence="5 16" id="KW-0597">Phosphoprotein</keyword>
<feature type="domain" description="HPt" evidence="21">
    <location>
        <begin position="1065"/>
        <end position="1153"/>
    </location>
</feature>
<dbReference type="FunFam" id="3.30.565.10:FF:000010">
    <property type="entry name" value="Sensor histidine kinase RcsC"/>
    <property type="match status" value="1"/>
</dbReference>
<feature type="domain" description="PAC" evidence="20">
    <location>
        <begin position="437"/>
        <end position="489"/>
    </location>
</feature>
<dbReference type="SUPFAM" id="SSF103190">
    <property type="entry name" value="Sensory domain-like"/>
    <property type="match status" value="2"/>
</dbReference>
<dbReference type="InterPro" id="IPR035965">
    <property type="entry name" value="PAS-like_dom_sf"/>
</dbReference>
<dbReference type="InterPro" id="IPR036890">
    <property type="entry name" value="HATPase_C_sf"/>
</dbReference>
<feature type="modified residue" description="4-aspartylphosphate" evidence="16">
    <location>
        <position position="959"/>
    </location>
</feature>
<evidence type="ECO:0000256" key="15">
    <source>
        <dbReference type="PROSITE-ProRule" id="PRU00110"/>
    </source>
</evidence>
<dbReference type="Pfam" id="PF08448">
    <property type="entry name" value="PAS_4"/>
    <property type="match status" value="1"/>
</dbReference>
<keyword evidence="23" id="KW-1185">Reference proteome</keyword>
<dbReference type="GO" id="GO:0005886">
    <property type="term" value="C:plasma membrane"/>
    <property type="evidence" value="ECO:0007669"/>
    <property type="project" value="UniProtKB-SubCell"/>
</dbReference>
<keyword evidence="4" id="KW-1003">Cell membrane</keyword>
<dbReference type="InterPro" id="IPR003594">
    <property type="entry name" value="HATPase_dom"/>
</dbReference>
<comment type="subunit">
    <text evidence="13">At low DSF concentrations, interacts with RpfF.</text>
</comment>
<gene>
    <name evidence="22" type="ORF">SAMN04487963_0581</name>
</gene>
<comment type="subcellular location">
    <subcellularLocation>
        <location evidence="2">Cell membrane</location>
        <topology evidence="2">Multi-pass membrane protein</topology>
    </subcellularLocation>
</comment>
<feature type="modified residue" description="4-aspartylphosphate" evidence="16">
    <location>
        <position position="805"/>
    </location>
</feature>
<dbReference type="SMART" id="SM00387">
    <property type="entry name" value="HATPase_c"/>
    <property type="match status" value="1"/>
</dbReference>
<dbReference type="Pfam" id="PF00072">
    <property type="entry name" value="Response_reg"/>
    <property type="match status" value="2"/>
</dbReference>
<dbReference type="STRING" id="488535.SAMN04487963_0581"/>
<feature type="domain" description="Response regulatory" evidence="19">
    <location>
        <begin position="751"/>
        <end position="880"/>
    </location>
</feature>
<feature type="transmembrane region" description="Helical" evidence="17">
    <location>
        <begin position="322"/>
        <end position="342"/>
    </location>
</feature>
<dbReference type="InterPro" id="IPR011006">
    <property type="entry name" value="CheY-like_superfamily"/>
</dbReference>
<dbReference type="SMART" id="SM00448">
    <property type="entry name" value="REC"/>
    <property type="match status" value="2"/>
</dbReference>
<name>A0A1I4LP02_9GAMM</name>
<evidence type="ECO:0000256" key="14">
    <source>
        <dbReference type="ARBA" id="ARBA00068150"/>
    </source>
</evidence>
<evidence type="ECO:0000313" key="23">
    <source>
        <dbReference type="Proteomes" id="UP000198519"/>
    </source>
</evidence>
<dbReference type="Gene3D" id="1.20.120.160">
    <property type="entry name" value="HPT domain"/>
    <property type="match status" value="1"/>
</dbReference>
<dbReference type="SUPFAM" id="SSF52172">
    <property type="entry name" value="CheY-like"/>
    <property type="match status" value="2"/>
</dbReference>
<evidence type="ECO:0000259" key="20">
    <source>
        <dbReference type="PROSITE" id="PS50113"/>
    </source>
</evidence>
<dbReference type="InterPro" id="IPR001789">
    <property type="entry name" value="Sig_transdc_resp-reg_receiver"/>
</dbReference>
<keyword evidence="17" id="KW-0472">Membrane</keyword>
<dbReference type="GO" id="GO:0000155">
    <property type="term" value="F:phosphorelay sensor kinase activity"/>
    <property type="evidence" value="ECO:0007669"/>
    <property type="project" value="InterPro"/>
</dbReference>
<dbReference type="SUPFAM" id="SSF47226">
    <property type="entry name" value="Histidine-containing phosphotransfer domain, HPT domain"/>
    <property type="match status" value="1"/>
</dbReference>
<dbReference type="PANTHER" id="PTHR45339:SF5">
    <property type="entry name" value="HISTIDINE KINASE"/>
    <property type="match status" value="1"/>
</dbReference>
<dbReference type="InterPro" id="IPR048760">
    <property type="entry name" value="VP0354-like_sensor_dom"/>
</dbReference>
<dbReference type="CDD" id="cd00082">
    <property type="entry name" value="HisKA"/>
    <property type="match status" value="1"/>
</dbReference>
<dbReference type="CDD" id="cd16922">
    <property type="entry name" value="HATPase_EvgS-ArcB-TorS-like"/>
    <property type="match status" value="1"/>
</dbReference>
<accession>A0A1I4LP02</accession>
<dbReference type="InterPro" id="IPR004358">
    <property type="entry name" value="Sig_transdc_His_kin-like_C"/>
</dbReference>
<feature type="modified residue" description="Phosphohistidine" evidence="15">
    <location>
        <position position="1104"/>
    </location>
</feature>
<dbReference type="Pfam" id="PF01627">
    <property type="entry name" value="Hpt"/>
    <property type="match status" value="1"/>
</dbReference>
<keyword evidence="12" id="KW-0902">Two-component regulatory system</keyword>
<dbReference type="GO" id="GO:0005524">
    <property type="term" value="F:ATP binding"/>
    <property type="evidence" value="ECO:0007669"/>
    <property type="project" value="UniProtKB-KW"/>
</dbReference>
<sequence length="1242" mass="137076">MLKGINQQTLPQILLLCIPMLALILLITWQTYQQSRQQAELEANYTASRLLAESRTHLRDALSVPLRDLTGIVKSPLVQAAIDEPDLQRKRELLTQVLYPLAYQNPDYFQVRWIRSDGLEGVRLDISPDHTTVEETPSSALQDKGDNSYHRETMALAPYQVYVSKPDLNREHGILETPFRPALRVALRLPEGAGQDNGYLIINIDIGHVLARLNEFTSSDFSILVASNSSDWLLHPDPSQPWASVLKHDNTLANTAPQLWQALQSKNNGTASLASGRWFWSSVTPAPAEADSPNPGSLPTFYLLINEPPAAIAARNTSARRVAGTALIGLLVVFSIPALMFYRRQVQAHQLQHELEQQTQELTDYNLFIKTLANALPGLVSVWDNADCCLYANAPHEEWLGLSPKTLRGMSLAEVLGSSTYLRYRYHLDGVHEGKKQSFELSLRLADNRDRAVQVNLIPFVDSQGQRQGFISLTTDMTESMQVRQTLQSLNTTLRERSLAAEHAAEVKSAFLANMSHEIRTPMNAVLGLLSILADTGLTRLQQDYVDKISGAGKALLQVLNDILDLSKLEAGKLTVNPQKMSIEEVMKKSMQLFELGFANKQLEQLVWIDPALPRTVLGDEHRLSQVLNNLLGNALKFTETGSVTLSATLAAQENNTARVHFSVKDTGIGIAADKQGYLFEAFDQADNSTTRKYGGSGLGLAICKNLVQLMGGAIQLESKPNAGSDFHFDLSFPIVESVTDWSNRTPPVRRMLLIEDNPASAALLMSYLASWNVVCEHVATAEDGLTRYLDSVRAGSPFEAILVDWILPGNDGVWLVNTLQNHLSPEAPLPVIIVVTAHEQEQLEQALSRVLTPPVTTLPSILIKPITPSALFNTLTQLGQNLLTSSALSATQDPTYDLATMQSMVAGSRLLLVEDNELNQEVALSLLAKLGLTADTAGNGEEALKLVNQQDYDLILMDLHMPDMDGFEACRQLRKEYSYRDLPIIAMTAAVMEEDVKQAKTAGMNGHIAKPIDFQVLATTLCRWLGSQHPGTPMPALSGSMSNTPPLVLPAGLGVNSQDLLDRFQGDNELTIRLLASFVNQYGDGLPSSHSDGSADEMPRVLHTLKGSAATLSLQPLTELTKSAEKSCREGVMHFPLLEEELKRVVSVLKPWLKQAQELQQDQSAPMAETDIQLQLTDIEQQIIRSRLPKAEHISGLKSQVNHPVLGKQFRTLLMELDEFRYQSALVTLNDIVRHLEGEPK</sequence>
<dbReference type="PROSITE" id="PS50894">
    <property type="entry name" value="HPT"/>
    <property type="match status" value="1"/>
</dbReference>
<evidence type="ECO:0000256" key="7">
    <source>
        <dbReference type="ARBA" id="ARBA00022692"/>
    </source>
</evidence>